<protein>
    <submittedName>
        <fullName evidence="1">Uncharacterized protein</fullName>
    </submittedName>
</protein>
<evidence type="ECO:0000313" key="2">
    <source>
        <dbReference type="Proteomes" id="UP001159042"/>
    </source>
</evidence>
<name>A0AAV8V731_9CUCU</name>
<accession>A0AAV8V731</accession>
<dbReference type="EMBL" id="JANEYG010000416">
    <property type="protein sequence ID" value="KAJ8909776.1"/>
    <property type="molecule type" value="Genomic_DNA"/>
</dbReference>
<evidence type="ECO:0000313" key="1">
    <source>
        <dbReference type="EMBL" id="KAJ8909776.1"/>
    </source>
</evidence>
<dbReference type="Proteomes" id="UP001159042">
    <property type="component" value="Unassembled WGS sequence"/>
</dbReference>
<dbReference type="AlphaFoldDB" id="A0AAV8V731"/>
<sequence length="107" mass="12406">METIGGDIHRLTSHYMKEVLKQQHFIRGVVLDILGEVREIRQNKNTLDAANQDNRESVLNKFDLPLNTNEDLQNLKCSCQIMKILLMPLYRFPNWAAEIRLTSLVAL</sequence>
<reference evidence="1 2" key="1">
    <citation type="journal article" date="2023" name="Insect Mol. Biol.">
        <title>Genome sequencing provides insights into the evolution of gene families encoding plant cell wall-degrading enzymes in longhorned beetles.</title>
        <authorList>
            <person name="Shin N.R."/>
            <person name="Okamura Y."/>
            <person name="Kirsch R."/>
            <person name="Pauchet Y."/>
        </authorList>
    </citation>
    <scope>NUCLEOTIDE SEQUENCE [LARGE SCALE GENOMIC DNA]</scope>
    <source>
        <strain evidence="1">EAD_L_NR</strain>
    </source>
</reference>
<proteinExistence type="predicted"/>
<comment type="caution">
    <text evidence="1">The sequence shown here is derived from an EMBL/GenBank/DDBJ whole genome shotgun (WGS) entry which is preliminary data.</text>
</comment>
<keyword evidence="2" id="KW-1185">Reference proteome</keyword>
<organism evidence="1 2">
    <name type="scientific">Exocentrus adspersus</name>
    <dbReference type="NCBI Taxonomy" id="1586481"/>
    <lineage>
        <taxon>Eukaryota</taxon>
        <taxon>Metazoa</taxon>
        <taxon>Ecdysozoa</taxon>
        <taxon>Arthropoda</taxon>
        <taxon>Hexapoda</taxon>
        <taxon>Insecta</taxon>
        <taxon>Pterygota</taxon>
        <taxon>Neoptera</taxon>
        <taxon>Endopterygota</taxon>
        <taxon>Coleoptera</taxon>
        <taxon>Polyphaga</taxon>
        <taxon>Cucujiformia</taxon>
        <taxon>Chrysomeloidea</taxon>
        <taxon>Cerambycidae</taxon>
        <taxon>Lamiinae</taxon>
        <taxon>Acanthocinini</taxon>
        <taxon>Exocentrus</taxon>
    </lineage>
</organism>
<gene>
    <name evidence="1" type="ORF">NQ315_014454</name>
</gene>